<evidence type="ECO:0000313" key="3">
    <source>
        <dbReference type="WBParaSite" id="L893_g23289.t1"/>
    </source>
</evidence>
<accession>A0A1I7Z785</accession>
<sequence length="66" mass="7424">MRKGSYEAPMTLHLEVIGFPYCMIAVNVTYPSDGLQDLSEGRRTGSVPQHRKLSPHLLKPQPVPMF</sequence>
<reference evidence="3" key="1">
    <citation type="submission" date="2016-11" db="UniProtKB">
        <authorList>
            <consortium name="WormBaseParasite"/>
        </authorList>
    </citation>
    <scope>IDENTIFICATION</scope>
</reference>
<dbReference type="AlphaFoldDB" id="A0A1I7Z785"/>
<dbReference type="Proteomes" id="UP000095287">
    <property type="component" value="Unplaced"/>
</dbReference>
<keyword evidence="2" id="KW-1185">Reference proteome</keyword>
<organism evidence="2 3">
    <name type="scientific">Steinernema glaseri</name>
    <dbReference type="NCBI Taxonomy" id="37863"/>
    <lineage>
        <taxon>Eukaryota</taxon>
        <taxon>Metazoa</taxon>
        <taxon>Ecdysozoa</taxon>
        <taxon>Nematoda</taxon>
        <taxon>Chromadorea</taxon>
        <taxon>Rhabditida</taxon>
        <taxon>Tylenchina</taxon>
        <taxon>Panagrolaimomorpha</taxon>
        <taxon>Strongyloidoidea</taxon>
        <taxon>Steinernematidae</taxon>
        <taxon>Steinernema</taxon>
    </lineage>
</organism>
<evidence type="ECO:0000256" key="1">
    <source>
        <dbReference type="SAM" id="MobiDB-lite"/>
    </source>
</evidence>
<evidence type="ECO:0000313" key="2">
    <source>
        <dbReference type="Proteomes" id="UP000095287"/>
    </source>
</evidence>
<name>A0A1I7Z785_9BILA</name>
<feature type="region of interest" description="Disordered" evidence="1">
    <location>
        <begin position="37"/>
        <end position="66"/>
    </location>
</feature>
<dbReference type="WBParaSite" id="L893_g23289.t1">
    <property type="protein sequence ID" value="L893_g23289.t1"/>
    <property type="gene ID" value="L893_g23289"/>
</dbReference>
<proteinExistence type="predicted"/>
<protein>
    <submittedName>
        <fullName evidence="3">Uncharacterized protein</fullName>
    </submittedName>
</protein>